<dbReference type="OrthoDB" id="1650670at2"/>
<dbReference type="PROSITE" id="PS01124">
    <property type="entry name" value="HTH_ARAC_FAMILY_2"/>
    <property type="match status" value="1"/>
</dbReference>
<keyword evidence="1" id="KW-0805">Transcription regulation</keyword>
<proteinExistence type="predicted"/>
<feature type="transmembrane region" description="Helical" evidence="4">
    <location>
        <begin position="62"/>
        <end position="79"/>
    </location>
</feature>
<dbReference type="Proteomes" id="UP000187651">
    <property type="component" value="Unassembled WGS sequence"/>
</dbReference>
<dbReference type="InterPro" id="IPR009057">
    <property type="entry name" value="Homeodomain-like_sf"/>
</dbReference>
<dbReference type="PROSITE" id="PS00041">
    <property type="entry name" value="HTH_ARAC_FAMILY_1"/>
    <property type="match status" value="1"/>
</dbReference>
<reference evidence="7" key="1">
    <citation type="submission" date="2016-10" db="EMBL/GenBank/DDBJ databases">
        <authorList>
            <person name="Varghese N."/>
            <person name="Submissions S."/>
        </authorList>
    </citation>
    <scope>NUCLEOTIDE SEQUENCE [LARGE SCALE GENOMIC DNA]</scope>
    <source>
        <strain evidence="7">M83</strain>
    </source>
</reference>
<dbReference type="PANTHER" id="PTHR43280">
    <property type="entry name" value="ARAC-FAMILY TRANSCRIPTIONAL REGULATOR"/>
    <property type="match status" value="1"/>
</dbReference>
<dbReference type="SUPFAM" id="SSF46689">
    <property type="entry name" value="Homeodomain-like"/>
    <property type="match status" value="2"/>
</dbReference>
<dbReference type="Gene3D" id="1.10.10.60">
    <property type="entry name" value="Homeodomain-like"/>
    <property type="match status" value="2"/>
</dbReference>
<evidence type="ECO:0000256" key="3">
    <source>
        <dbReference type="ARBA" id="ARBA00023163"/>
    </source>
</evidence>
<evidence type="ECO:0000256" key="1">
    <source>
        <dbReference type="ARBA" id="ARBA00023015"/>
    </source>
</evidence>
<sequence>MKNNILKSNIELIKSLYNINFYKIENSEDAMEFSKHNTIHRIQLIFNSDAILTMKNNMSKDYIYLLADIFNISIIVFLIDEELYILGPFTPLLHTREDANQIFRENNIDDLSISDYLRYRNLFPTINEDLAIHIVNSFLKQIEADKATRKVKRPNFSYNNANYDNYESSRDNYVDLLQIRYENENLFMDSIIRGDSASALKYLGKMQKDVSYVKKIGSTLENERIGNAITRTTLRLASQKAGLSAYIIDQISSKNTRRTFSEKNIDKILEYKKEMVIEFCDAIQKLHKNNYSSIINNCLKYLEDHYYEDFYLDLLADEMSISKSYLLKLFKKELGTSPTKYLRKLRIQKACQLLETTTNSIQEISEDIGIVDSNYFVKLFKREKEMTPSQYRKAHNSTTKKLI</sequence>
<keyword evidence="3" id="KW-0804">Transcription</keyword>
<accession>A0A1G9T1J1</accession>
<gene>
    <name evidence="6" type="ORF">SAMN05216544_0174</name>
</gene>
<organism evidence="6 7">
    <name type="scientific">Lachnospira pectinoschiza</name>
    <dbReference type="NCBI Taxonomy" id="28052"/>
    <lineage>
        <taxon>Bacteria</taxon>
        <taxon>Bacillati</taxon>
        <taxon>Bacillota</taxon>
        <taxon>Clostridia</taxon>
        <taxon>Lachnospirales</taxon>
        <taxon>Lachnospiraceae</taxon>
        <taxon>Lachnospira</taxon>
    </lineage>
</organism>
<protein>
    <submittedName>
        <fullName evidence="6">Helix-turn-helix domain-containing protein</fullName>
    </submittedName>
</protein>
<evidence type="ECO:0000313" key="7">
    <source>
        <dbReference type="Proteomes" id="UP000187651"/>
    </source>
</evidence>
<name>A0A1G9T1J1_9FIRM</name>
<dbReference type="AlphaFoldDB" id="A0A1G9T1J1"/>
<dbReference type="InterPro" id="IPR018060">
    <property type="entry name" value="HTH_AraC"/>
</dbReference>
<evidence type="ECO:0000259" key="5">
    <source>
        <dbReference type="PROSITE" id="PS01124"/>
    </source>
</evidence>
<evidence type="ECO:0000313" key="6">
    <source>
        <dbReference type="EMBL" id="SDM41467.1"/>
    </source>
</evidence>
<dbReference type="EMBL" id="FNHZ01000001">
    <property type="protein sequence ID" value="SDM41467.1"/>
    <property type="molecule type" value="Genomic_DNA"/>
</dbReference>
<dbReference type="SMART" id="SM00342">
    <property type="entry name" value="HTH_ARAC"/>
    <property type="match status" value="1"/>
</dbReference>
<evidence type="ECO:0000256" key="2">
    <source>
        <dbReference type="ARBA" id="ARBA00023125"/>
    </source>
</evidence>
<dbReference type="GO" id="GO:0003700">
    <property type="term" value="F:DNA-binding transcription factor activity"/>
    <property type="evidence" value="ECO:0007669"/>
    <property type="project" value="InterPro"/>
</dbReference>
<dbReference type="InterPro" id="IPR018062">
    <property type="entry name" value="HTH_AraC-typ_CS"/>
</dbReference>
<keyword evidence="4" id="KW-1133">Transmembrane helix</keyword>
<evidence type="ECO:0000256" key="4">
    <source>
        <dbReference type="SAM" id="Phobius"/>
    </source>
</evidence>
<keyword evidence="7" id="KW-1185">Reference proteome</keyword>
<keyword evidence="2" id="KW-0238">DNA-binding</keyword>
<keyword evidence="4" id="KW-0472">Membrane</keyword>
<dbReference type="PANTHER" id="PTHR43280:SF28">
    <property type="entry name" value="HTH-TYPE TRANSCRIPTIONAL ACTIVATOR RHAS"/>
    <property type="match status" value="1"/>
</dbReference>
<keyword evidence="4" id="KW-0812">Transmembrane</keyword>
<dbReference type="Pfam" id="PF12833">
    <property type="entry name" value="HTH_18"/>
    <property type="match status" value="1"/>
</dbReference>
<feature type="domain" description="HTH araC/xylS-type" evidence="5">
    <location>
        <begin position="296"/>
        <end position="394"/>
    </location>
</feature>
<dbReference type="GO" id="GO:0043565">
    <property type="term" value="F:sequence-specific DNA binding"/>
    <property type="evidence" value="ECO:0007669"/>
    <property type="project" value="InterPro"/>
</dbReference>